<reference evidence="2" key="1">
    <citation type="journal article" date="2011" name="PLoS Biol.">
        <title>Gene gain and loss during evolution of obligate parasitism in the white rust pathogen of Arabidopsis thaliana.</title>
        <authorList>
            <person name="Kemen E."/>
            <person name="Gardiner A."/>
            <person name="Schultz-Larsen T."/>
            <person name="Kemen A.C."/>
            <person name="Balmuth A.L."/>
            <person name="Robert-Seilaniantz A."/>
            <person name="Bailey K."/>
            <person name="Holub E."/>
            <person name="Studholme D.J."/>
            <person name="Maclean D."/>
            <person name="Jones J.D."/>
        </authorList>
    </citation>
    <scope>NUCLEOTIDE SEQUENCE</scope>
</reference>
<reference evidence="2" key="2">
    <citation type="submission" date="2011-02" db="EMBL/GenBank/DDBJ databases">
        <authorList>
            <person name="MacLean D."/>
        </authorList>
    </citation>
    <scope>NUCLEOTIDE SEQUENCE</scope>
</reference>
<name>F0WSZ7_9STRA</name>
<dbReference type="HOGENOM" id="CLU_2890446_0_0_1"/>
<evidence type="ECO:0000313" key="2">
    <source>
        <dbReference type="EMBL" id="CCA24482.1"/>
    </source>
</evidence>
<feature type="chain" id="PRO_5003263593" evidence="1">
    <location>
        <begin position="18"/>
        <end position="63"/>
    </location>
</feature>
<keyword evidence="1" id="KW-0732">Signal</keyword>
<proteinExistence type="predicted"/>
<gene>
    <name evidence="2" type="primary">AlNc14C242G9487</name>
    <name evidence="2" type="ORF">ALNC14_106260</name>
</gene>
<accession>F0WSZ7</accession>
<evidence type="ECO:0000256" key="1">
    <source>
        <dbReference type="SAM" id="SignalP"/>
    </source>
</evidence>
<protein>
    <submittedName>
        <fullName evidence="2">AlNc14C242G9487 protein</fullName>
    </submittedName>
</protein>
<sequence>MKSFLVIFTAFVIQISGKRYLRPASTITEFFAKKDVNVTELGPAPGDASLQSKKLDTGCTACW</sequence>
<feature type="signal peptide" evidence="1">
    <location>
        <begin position="1"/>
        <end position="17"/>
    </location>
</feature>
<dbReference type="AlphaFoldDB" id="F0WSZ7"/>
<organism evidence="2">
    <name type="scientific">Albugo laibachii Nc14</name>
    <dbReference type="NCBI Taxonomy" id="890382"/>
    <lineage>
        <taxon>Eukaryota</taxon>
        <taxon>Sar</taxon>
        <taxon>Stramenopiles</taxon>
        <taxon>Oomycota</taxon>
        <taxon>Peronosporomycetes</taxon>
        <taxon>Albuginales</taxon>
        <taxon>Albuginaceae</taxon>
        <taxon>Albugo</taxon>
    </lineage>
</organism>
<dbReference type="EMBL" id="FR824287">
    <property type="protein sequence ID" value="CCA24482.1"/>
    <property type="molecule type" value="Genomic_DNA"/>
</dbReference>